<keyword evidence="3" id="KW-1185">Reference proteome</keyword>
<dbReference type="RefSeq" id="WP_149486961.1">
    <property type="nucleotide sequence ID" value="NZ_CP036150.1"/>
</dbReference>
<name>A0A5C1QS19_9SPIO</name>
<dbReference type="Gene3D" id="3.30.70.330">
    <property type="match status" value="1"/>
</dbReference>
<dbReference type="CDD" id="cd12252">
    <property type="entry name" value="RRM_DbpA"/>
    <property type="match status" value="1"/>
</dbReference>
<dbReference type="Pfam" id="PF03880">
    <property type="entry name" value="DbpA"/>
    <property type="match status" value="1"/>
</dbReference>
<accession>A0A5C1QS19</accession>
<dbReference type="InterPro" id="IPR000504">
    <property type="entry name" value="RRM_dom"/>
</dbReference>
<dbReference type="EMBL" id="CP036150">
    <property type="protein sequence ID" value="QEN08882.1"/>
    <property type="molecule type" value="Genomic_DNA"/>
</dbReference>
<proteinExistence type="predicted"/>
<reference evidence="2 3" key="1">
    <citation type="submission" date="2019-02" db="EMBL/GenBank/DDBJ databases">
        <title>Complete Genome Sequence and Methylome Analysis of free living Spirochaetas.</title>
        <authorList>
            <person name="Fomenkov A."/>
            <person name="Dubinina G."/>
            <person name="Leshcheva N."/>
            <person name="Mikheeva N."/>
            <person name="Grabovich M."/>
            <person name="Vincze T."/>
            <person name="Roberts R.J."/>
        </authorList>
    </citation>
    <scope>NUCLEOTIDE SEQUENCE [LARGE SCALE GENOMIC DNA]</scope>
    <source>
        <strain evidence="2 3">K2</strain>
    </source>
</reference>
<organism evidence="2 3">
    <name type="scientific">Oceanispirochaeta crateris</name>
    <dbReference type="NCBI Taxonomy" id="2518645"/>
    <lineage>
        <taxon>Bacteria</taxon>
        <taxon>Pseudomonadati</taxon>
        <taxon>Spirochaetota</taxon>
        <taxon>Spirochaetia</taxon>
        <taxon>Spirochaetales</taxon>
        <taxon>Spirochaetaceae</taxon>
        <taxon>Oceanispirochaeta</taxon>
    </lineage>
</organism>
<dbReference type="SUPFAM" id="SSF54928">
    <property type="entry name" value="RNA-binding domain, RBD"/>
    <property type="match status" value="1"/>
</dbReference>
<feature type="domain" description="RRM" evidence="1">
    <location>
        <begin position="74"/>
        <end position="149"/>
    </location>
</feature>
<dbReference type="InterPro" id="IPR012677">
    <property type="entry name" value="Nucleotide-bd_a/b_plait_sf"/>
</dbReference>
<dbReference type="InterPro" id="IPR005580">
    <property type="entry name" value="DbpA/CsdA_RNA-bd_dom"/>
</dbReference>
<dbReference type="KEGG" id="ock:EXM22_13105"/>
<dbReference type="Proteomes" id="UP000324209">
    <property type="component" value="Chromosome"/>
</dbReference>
<gene>
    <name evidence="2" type="ORF">EXM22_13105</name>
</gene>
<dbReference type="AlphaFoldDB" id="A0A5C1QS19"/>
<evidence type="ECO:0000313" key="3">
    <source>
        <dbReference type="Proteomes" id="UP000324209"/>
    </source>
</evidence>
<protein>
    <recommendedName>
        <fullName evidence="1">RRM domain-containing protein</fullName>
    </recommendedName>
</protein>
<evidence type="ECO:0000259" key="1">
    <source>
        <dbReference type="PROSITE" id="PS50102"/>
    </source>
</evidence>
<dbReference type="OrthoDB" id="366519at2"/>
<dbReference type="PROSITE" id="PS50102">
    <property type="entry name" value="RRM"/>
    <property type="match status" value="1"/>
</dbReference>
<sequence length="153" mass="17249">MGKPDNFNSDDLKPVIERLIDQVKNQEDPDVLKSYKKAFKKQVPFALRSWVTAYMLKEMGQKRKGSSRSIADGTSLFVSIGRNRKVFPKDLVHLFVNTGKVERENIGDIKILDNYSFITISQAAAANAIDNLDGIDYRGRKLTVNLAKKKTVS</sequence>
<dbReference type="InterPro" id="IPR035979">
    <property type="entry name" value="RBD_domain_sf"/>
</dbReference>
<dbReference type="GO" id="GO:0003723">
    <property type="term" value="F:RNA binding"/>
    <property type="evidence" value="ECO:0007669"/>
    <property type="project" value="InterPro"/>
</dbReference>
<evidence type="ECO:0000313" key="2">
    <source>
        <dbReference type="EMBL" id="QEN08882.1"/>
    </source>
</evidence>